<reference evidence="3" key="1">
    <citation type="submission" date="2020-08" db="EMBL/GenBank/DDBJ databases">
        <title>Genome public.</title>
        <authorList>
            <person name="Liu C."/>
            <person name="Sun Q."/>
        </authorList>
    </citation>
    <scope>NUCLEOTIDE SEQUENCE</scope>
    <source>
        <strain evidence="3">NSJ-31</strain>
    </source>
</reference>
<dbReference type="SUPFAM" id="SSF53474">
    <property type="entry name" value="alpha/beta-Hydrolases"/>
    <property type="match status" value="1"/>
</dbReference>
<dbReference type="Gene3D" id="3.40.50.1820">
    <property type="entry name" value="alpha/beta hydrolase"/>
    <property type="match status" value="1"/>
</dbReference>
<organism evidence="3 4">
    <name type="scientific">Ligaoa zhengdingensis</name>
    <dbReference type="NCBI Taxonomy" id="2763658"/>
    <lineage>
        <taxon>Bacteria</taxon>
        <taxon>Bacillati</taxon>
        <taxon>Bacillota</taxon>
        <taxon>Clostridia</taxon>
        <taxon>Eubacteriales</taxon>
        <taxon>Oscillospiraceae</taxon>
        <taxon>Ligaoa</taxon>
    </lineage>
</organism>
<keyword evidence="1 3" id="KW-0378">Hydrolase</keyword>
<protein>
    <submittedName>
        <fullName evidence="3">Alpha/beta hydrolase</fullName>
    </submittedName>
</protein>
<evidence type="ECO:0000313" key="4">
    <source>
        <dbReference type="Proteomes" id="UP000653127"/>
    </source>
</evidence>
<dbReference type="RefSeq" id="WP_249281509.1">
    <property type="nucleotide sequence ID" value="NZ_JACRST010000001.1"/>
</dbReference>
<dbReference type="EMBL" id="JACRST010000001">
    <property type="protein sequence ID" value="MBC8545354.1"/>
    <property type="molecule type" value="Genomic_DNA"/>
</dbReference>
<sequence length="269" mass="30231">MNYLRSTDGTKIAVYEWNPWGKETVFLVHGWPLSHKIYEYQVELLVNFGYHMVAIDLRGFGRSDAPAFGYGYDQMAEDIYQVVCALRLQNFTLVGFSMGGAIALRYMRIFRGYGVKKLILLAAAAPSWTQRPGYPYGLTRESVDQLIELASTDRPQLCENFSRQLFASPQTEAAIDWFRQIALSASGIGTIQAAISLRDEDGRADLCAVHVPTAIIHGAKDEVVSNDLVRIQHEEIADSQLYTLENSGHGIMYDELEAFNRCFLHAMCS</sequence>
<evidence type="ECO:0000256" key="1">
    <source>
        <dbReference type="ARBA" id="ARBA00022801"/>
    </source>
</evidence>
<dbReference type="Pfam" id="PF00561">
    <property type="entry name" value="Abhydrolase_1"/>
    <property type="match status" value="1"/>
</dbReference>
<gene>
    <name evidence="3" type="ORF">H8711_00190</name>
</gene>
<dbReference type="PANTHER" id="PTHR43798">
    <property type="entry name" value="MONOACYLGLYCEROL LIPASE"/>
    <property type="match status" value="1"/>
</dbReference>
<accession>A0A926DXQ5</accession>
<dbReference type="InterPro" id="IPR000073">
    <property type="entry name" value="AB_hydrolase_1"/>
</dbReference>
<dbReference type="InterPro" id="IPR029058">
    <property type="entry name" value="AB_hydrolase_fold"/>
</dbReference>
<dbReference type="PRINTS" id="PR00111">
    <property type="entry name" value="ABHYDROLASE"/>
</dbReference>
<dbReference type="Proteomes" id="UP000653127">
    <property type="component" value="Unassembled WGS sequence"/>
</dbReference>
<name>A0A926DXQ5_9FIRM</name>
<evidence type="ECO:0000313" key="3">
    <source>
        <dbReference type="EMBL" id="MBC8545354.1"/>
    </source>
</evidence>
<dbReference type="InterPro" id="IPR000639">
    <property type="entry name" value="Epox_hydrolase-like"/>
</dbReference>
<dbReference type="GO" id="GO:0016020">
    <property type="term" value="C:membrane"/>
    <property type="evidence" value="ECO:0007669"/>
    <property type="project" value="TreeGrafter"/>
</dbReference>
<comment type="caution">
    <text evidence="3">The sequence shown here is derived from an EMBL/GenBank/DDBJ whole genome shotgun (WGS) entry which is preliminary data.</text>
</comment>
<evidence type="ECO:0000259" key="2">
    <source>
        <dbReference type="Pfam" id="PF00561"/>
    </source>
</evidence>
<dbReference type="GO" id="GO:0016787">
    <property type="term" value="F:hydrolase activity"/>
    <property type="evidence" value="ECO:0007669"/>
    <property type="project" value="UniProtKB-KW"/>
</dbReference>
<dbReference type="PANTHER" id="PTHR43798:SF31">
    <property type="entry name" value="AB HYDROLASE SUPERFAMILY PROTEIN YCLE"/>
    <property type="match status" value="1"/>
</dbReference>
<dbReference type="InterPro" id="IPR050266">
    <property type="entry name" value="AB_hydrolase_sf"/>
</dbReference>
<keyword evidence="4" id="KW-1185">Reference proteome</keyword>
<feature type="domain" description="AB hydrolase-1" evidence="2">
    <location>
        <begin position="24"/>
        <end position="255"/>
    </location>
</feature>
<proteinExistence type="predicted"/>
<dbReference type="AlphaFoldDB" id="A0A926DXQ5"/>
<dbReference type="PRINTS" id="PR00412">
    <property type="entry name" value="EPOXHYDRLASE"/>
</dbReference>